<proteinExistence type="predicted"/>
<protein>
    <submittedName>
        <fullName evidence="6">Signal transduction histidine kinase/ligand-binding sensor domain-containing protein</fullName>
    </submittedName>
</protein>
<dbReference type="InterPro" id="IPR003594">
    <property type="entry name" value="HATPase_dom"/>
</dbReference>
<dbReference type="SUPFAM" id="SSF55874">
    <property type="entry name" value="ATPase domain of HSP90 chaperone/DNA topoisomerase II/histidine kinase"/>
    <property type="match status" value="1"/>
</dbReference>
<dbReference type="GO" id="GO:0046983">
    <property type="term" value="F:protein dimerization activity"/>
    <property type="evidence" value="ECO:0007669"/>
    <property type="project" value="InterPro"/>
</dbReference>
<dbReference type="Gene3D" id="2.130.10.10">
    <property type="entry name" value="YVTN repeat-like/Quinoprotein amine dehydrogenase"/>
    <property type="match status" value="2"/>
</dbReference>
<dbReference type="InterPro" id="IPR015943">
    <property type="entry name" value="WD40/YVTN_repeat-like_dom_sf"/>
</dbReference>
<dbReference type="Gene3D" id="3.30.565.10">
    <property type="entry name" value="Histidine kinase-like ATPase, C-terminal domain"/>
    <property type="match status" value="1"/>
</dbReference>
<gene>
    <name evidence="6" type="ORF">HDF14_000289</name>
</gene>
<dbReference type="InterPro" id="IPR011123">
    <property type="entry name" value="Y_Y_Y"/>
</dbReference>
<name>A0A9X0U297_9BACT</name>
<keyword evidence="4" id="KW-0472">Membrane</keyword>
<keyword evidence="4" id="KW-1133">Transmembrane helix</keyword>
<dbReference type="EMBL" id="JACHEB010000001">
    <property type="protein sequence ID" value="MBB5326695.1"/>
    <property type="molecule type" value="Genomic_DNA"/>
</dbReference>
<keyword evidence="1" id="KW-0808">Transferase</keyword>
<organism evidence="6 7">
    <name type="scientific">Tunturiibacter gelidiferens</name>
    <dbReference type="NCBI Taxonomy" id="3069689"/>
    <lineage>
        <taxon>Bacteria</taxon>
        <taxon>Pseudomonadati</taxon>
        <taxon>Acidobacteriota</taxon>
        <taxon>Terriglobia</taxon>
        <taxon>Terriglobales</taxon>
        <taxon>Acidobacteriaceae</taxon>
        <taxon>Tunturiibacter</taxon>
    </lineage>
</organism>
<dbReference type="Proteomes" id="UP000535182">
    <property type="component" value="Unassembled WGS sequence"/>
</dbReference>
<dbReference type="Gene3D" id="2.60.40.10">
    <property type="entry name" value="Immunoglobulins"/>
    <property type="match status" value="1"/>
</dbReference>
<dbReference type="PROSITE" id="PS50109">
    <property type="entry name" value="HIS_KIN"/>
    <property type="match status" value="1"/>
</dbReference>
<dbReference type="Gene3D" id="1.20.5.1930">
    <property type="match status" value="1"/>
</dbReference>
<dbReference type="InterPro" id="IPR011712">
    <property type="entry name" value="Sig_transdc_His_kin_sub3_dim/P"/>
</dbReference>
<evidence type="ECO:0000313" key="7">
    <source>
        <dbReference type="Proteomes" id="UP000535182"/>
    </source>
</evidence>
<keyword evidence="3" id="KW-0902">Two-component regulatory system</keyword>
<evidence type="ECO:0000256" key="1">
    <source>
        <dbReference type="ARBA" id="ARBA00022679"/>
    </source>
</evidence>
<dbReference type="CDD" id="cd16917">
    <property type="entry name" value="HATPase_UhpB-NarQ-NarX-like"/>
    <property type="match status" value="1"/>
</dbReference>
<keyword evidence="2 6" id="KW-0418">Kinase</keyword>
<evidence type="ECO:0000256" key="4">
    <source>
        <dbReference type="SAM" id="Phobius"/>
    </source>
</evidence>
<dbReference type="InterPro" id="IPR005467">
    <property type="entry name" value="His_kinase_dom"/>
</dbReference>
<keyword evidence="4" id="KW-0812">Transmembrane</keyword>
<dbReference type="InterPro" id="IPR036890">
    <property type="entry name" value="HATPase_C_sf"/>
</dbReference>
<dbReference type="PANTHER" id="PTHR24421">
    <property type="entry name" value="NITRATE/NITRITE SENSOR PROTEIN NARX-RELATED"/>
    <property type="match status" value="1"/>
</dbReference>
<dbReference type="GO" id="GO:0016020">
    <property type="term" value="C:membrane"/>
    <property type="evidence" value="ECO:0007669"/>
    <property type="project" value="InterPro"/>
</dbReference>
<evidence type="ECO:0000313" key="6">
    <source>
        <dbReference type="EMBL" id="MBB5326695.1"/>
    </source>
</evidence>
<dbReference type="SMART" id="SM00387">
    <property type="entry name" value="HATPase_c"/>
    <property type="match status" value="1"/>
</dbReference>
<sequence>MRELYHSTWTAREGAPAGIWRIAQSTDGFLWIATNSGLYRFDGVQFTKFQPADDAKLLSENVITLYAPTTGGLWIGYQFGGISFIRDGRITNYPAEGIFASSSTGFLELKDGTLWAATGQGMARFVNGQWIPMGHEWGFHGRSVFRPFLDASGTLWAYNGKTLQYLPAGEHLFHDTSIEGKFWGLLSDRPDRTWLASDHDLVELVRAPGGNWLLYPTHSDFSPGFAARARDGSLWMGSDLSGVFRLRAPLPSPGVAVSRDSFENFAAKDGLTANVSMQVMRDREGSLWVATEKGLDQFRPAALSSLTMPLGTNGISVAQDKGGLLVGVKNIRGPSLFRLRDNTLVPIPHSPEGITSLYADGDNSVWIGVTSQLWHMVGNRFTRIPMPEDGNGLPLEVQTMTTDAKGVLWASILGHGTFKLEGARWSRFKAPDADHFAVLSMLRDHEGRIWQGFIRNNVAIVTGNTTTTLGTRDGVTAGNILAIAEDGDHVWLGGTEGLSYYRDGAVHSILSCGDDSIRGVTGIVESADGSLWLNQSSGVIMISHDELAKASADPRYRVALRLYNYLDGLTDVPVQLRPLPTAINTKDGRIYFADRHELTWIDPAQIARNTVAPAVFVDRVVADHREYMAPSGVTLVKGVQNLRFDYTAPSLLIPQRVRFRYMLEGFDKSWQDVGPRRQAFYVKVPPGHYTFRVMASNNDGVWSPVTTTTPLYLPPTFLQSWYFKALIIVTMASLLSFLYNLRLRHATNQVRVRLLERLRERERIAQDLHDTFFQSIQVLLLRFHTLTKQLPHENPARRSYEDALKQSTQVMIEGRELLRELRSEPSFDTPLYAPFKQMIDDLRPSTSARLTFETNGNPRKLDAAAGSETMKITREALANAIRHAGASCIEVLLAFGDSSLRIVVSDNGVGIPAEFVQHGHRDGHLGMLGMRERASRLGALIEIRRHPGGGTVVELNIPATVIYPTESSPSRQATPFYPLKPITATRKIND</sequence>
<reference evidence="6 7" key="1">
    <citation type="submission" date="2020-08" db="EMBL/GenBank/DDBJ databases">
        <title>Genomic Encyclopedia of Type Strains, Phase IV (KMG-V): Genome sequencing to study the core and pangenomes of soil and plant-associated prokaryotes.</title>
        <authorList>
            <person name="Whitman W."/>
        </authorList>
    </citation>
    <scope>NUCLEOTIDE SEQUENCE [LARGE SCALE GENOMIC DNA]</scope>
    <source>
        <strain evidence="6 7">X5P2</strain>
    </source>
</reference>
<dbReference type="RefSeq" id="WP_183972833.1">
    <property type="nucleotide sequence ID" value="NZ_JACHEB010000001.1"/>
</dbReference>
<feature type="transmembrane region" description="Helical" evidence="4">
    <location>
        <begin position="721"/>
        <end position="741"/>
    </location>
</feature>
<dbReference type="AlphaFoldDB" id="A0A9X0U297"/>
<feature type="domain" description="Histidine kinase" evidence="5">
    <location>
        <begin position="871"/>
        <end position="961"/>
    </location>
</feature>
<dbReference type="InterPro" id="IPR013783">
    <property type="entry name" value="Ig-like_fold"/>
</dbReference>
<comment type="caution">
    <text evidence="6">The sequence shown here is derived from an EMBL/GenBank/DDBJ whole genome shotgun (WGS) entry which is preliminary data.</text>
</comment>
<keyword evidence="7" id="KW-1185">Reference proteome</keyword>
<evidence type="ECO:0000259" key="5">
    <source>
        <dbReference type="PROSITE" id="PS50109"/>
    </source>
</evidence>
<accession>A0A9X0U297</accession>
<dbReference type="SUPFAM" id="SSF63829">
    <property type="entry name" value="Calcium-dependent phosphotriesterase"/>
    <property type="match status" value="2"/>
</dbReference>
<dbReference type="PANTHER" id="PTHR24421:SF62">
    <property type="entry name" value="SENSORY TRANSDUCTION HISTIDINE KINASE"/>
    <property type="match status" value="1"/>
</dbReference>
<evidence type="ECO:0000256" key="2">
    <source>
        <dbReference type="ARBA" id="ARBA00022777"/>
    </source>
</evidence>
<dbReference type="InterPro" id="IPR050482">
    <property type="entry name" value="Sensor_HK_TwoCompSys"/>
</dbReference>
<evidence type="ECO:0000256" key="3">
    <source>
        <dbReference type="ARBA" id="ARBA00023012"/>
    </source>
</evidence>
<dbReference type="Pfam" id="PF07495">
    <property type="entry name" value="Y_Y_Y"/>
    <property type="match status" value="1"/>
</dbReference>
<dbReference type="GO" id="GO:0000155">
    <property type="term" value="F:phosphorelay sensor kinase activity"/>
    <property type="evidence" value="ECO:0007669"/>
    <property type="project" value="InterPro"/>
</dbReference>
<dbReference type="Pfam" id="PF07730">
    <property type="entry name" value="HisKA_3"/>
    <property type="match status" value="1"/>
</dbReference>
<dbReference type="Pfam" id="PF02518">
    <property type="entry name" value="HATPase_c"/>
    <property type="match status" value="1"/>
</dbReference>